<dbReference type="SUPFAM" id="SSF103657">
    <property type="entry name" value="BAR/IMD domain-like"/>
    <property type="match status" value="1"/>
</dbReference>
<evidence type="ECO:0000313" key="9">
    <source>
        <dbReference type="EMBL" id="PKA65649.1"/>
    </source>
</evidence>
<dbReference type="InterPro" id="IPR002110">
    <property type="entry name" value="Ankyrin_rpt"/>
</dbReference>
<organism evidence="9 10">
    <name type="scientific">Apostasia shenzhenica</name>
    <dbReference type="NCBI Taxonomy" id="1088818"/>
    <lineage>
        <taxon>Eukaryota</taxon>
        <taxon>Viridiplantae</taxon>
        <taxon>Streptophyta</taxon>
        <taxon>Embryophyta</taxon>
        <taxon>Tracheophyta</taxon>
        <taxon>Spermatophyta</taxon>
        <taxon>Magnoliopsida</taxon>
        <taxon>Liliopsida</taxon>
        <taxon>Asparagales</taxon>
        <taxon>Orchidaceae</taxon>
        <taxon>Apostasioideae</taxon>
        <taxon>Apostasia</taxon>
    </lineage>
</organism>
<dbReference type="PRINTS" id="PR00405">
    <property type="entry name" value="REVINTRACTNG"/>
</dbReference>
<name>A0A2I0BCW4_9ASPA</name>
<sequence>MEVQPLSRAGARGLALRWHPSQGLNSLVEAYDGDFTFADSLEAFGAGQDDPTSVAIGGERRVKLGLKASALVLRACVRADAPHLQLRCLVANTGEVVGACRAYDYRRRFDKASTTYDQDLHNSKSSFERCRLNLVNGLASFDARKKFEFLGSISAVMDAHLRYFKQVLAYAQQSKEMANAEQDKLARRIQEFRTQAELASLRALSHADTSTSGDGVHIIGSNSHKNIEALMQSTANGPVETIKQGYLLKRSRNLRGDWKRRFFVLDSRGTLYYYRNKRSKHPVGDNNGCRTVDLHTSTIKIDAEQTDLRFCFRIISPLKTYTFQAENEADRLDWVDKVKGVIASLLSSSLTKKPSVGCSDSLRSNYLDSSQASLLDSAMNSRGYDNVPELLRNIRGNDSCAECGAPEPDWASLNLGVLICIECSGIHRNLGVHISKVRCLRTASSLPFPFTYEKIMKNAELDESSWNLLSVSKPSSGDAISVKEKFIQSKSIRWAELIAIGLQYVERLMIVKEGNQPDLPSVKVCCWEAVKNSNIQALYRLIVVSDANPNIRYDEIRTTENSSSGDSPQSGQKTMTFSKTKNCPEGYSLLHLACHIGDPVVVELLLQFGADINVRDNVGRTPLHSCIFEKNDALAKYLIRRGANTSIKDNGGLTALERAMELGAITDEHLFILLASHE</sequence>
<keyword evidence="4" id="KW-0040">ANK repeat</keyword>
<evidence type="ECO:0000256" key="3">
    <source>
        <dbReference type="ARBA" id="ARBA00022833"/>
    </source>
</evidence>
<dbReference type="InterPro" id="IPR045258">
    <property type="entry name" value="ACAP1/2/3-like"/>
</dbReference>
<dbReference type="SMART" id="SM00248">
    <property type="entry name" value="ANK"/>
    <property type="match status" value="2"/>
</dbReference>
<feature type="domain" description="Arf-GAP" evidence="8">
    <location>
        <begin position="385"/>
        <end position="467"/>
    </location>
</feature>
<dbReference type="Gene3D" id="1.10.220.150">
    <property type="entry name" value="Arf GTPase activating protein"/>
    <property type="match status" value="1"/>
</dbReference>
<dbReference type="InterPro" id="IPR037278">
    <property type="entry name" value="ARFGAP/RecO"/>
</dbReference>
<feature type="domain" description="PH" evidence="7">
    <location>
        <begin position="240"/>
        <end position="343"/>
    </location>
</feature>
<dbReference type="PROSITE" id="PS50088">
    <property type="entry name" value="ANK_REPEAT"/>
    <property type="match status" value="2"/>
</dbReference>
<evidence type="ECO:0000256" key="4">
    <source>
        <dbReference type="PROSITE-ProRule" id="PRU00023"/>
    </source>
</evidence>
<dbReference type="Proteomes" id="UP000236161">
    <property type="component" value="Unassembled WGS sequence"/>
</dbReference>
<dbReference type="InterPro" id="IPR001164">
    <property type="entry name" value="ArfGAP_dom"/>
</dbReference>
<dbReference type="Gene3D" id="1.25.40.20">
    <property type="entry name" value="Ankyrin repeat-containing domain"/>
    <property type="match status" value="1"/>
</dbReference>
<dbReference type="InterPro" id="IPR036770">
    <property type="entry name" value="Ankyrin_rpt-contain_sf"/>
</dbReference>
<dbReference type="InterPro" id="IPR011993">
    <property type="entry name" value="PH-like_dom_sf"/>
</dbReference>
<dbReference type="Pfam" id="PF01412">
    <property type="entry name" value="ArfGap"/>
    <property type="match status" value="1"/>
</dbReference>
<dbReference type="PROSITE" id="PS50003">
    <property type="entry name" value="PH_DOMAIN"/>
    <property type="match status" value="1"/>
</dbReference>
<proteinExistence type="predicted"/>
<dbReference type="Gene3D" id="2.30.29.30">
    <property type="entry name" value="Pleckstrin-homology domain (PH domain)/Phosphotyrosine-binding domain (PTB)"/>
    <property type="match status" value="1"/>
</dbReference>
<dbReference type="PANTHER" id="PTHR23180">
    <property type="entry name" value="CENTAURIN/ARF"/>
    <property type="match status" value="1"/>
</dbReference>
<feature type="repeat" description="ANK" evidence="4">
    <location>
        <begin position="585"/>
        <end position="617"/>
    </location>
</feature>
<accession>A0A2I0BCW4</accession>
<gene>
    <name evidence="9" type="primary">AGD2</name>
    <name evidence="9" type="ORF">AXF42_Ash013063</name>
</gene>
<dbReference type="CDD" id="cd13250">
    <property type="entry name" value="PH_ACAP"/>
    <property type="match status" value="1"/>
</dbReference>
<keyword evidence="2 5" id="KW-0863">Zinc-finger</keyword>
<dbReference type="InterPro" id="IPR027267">
    <property type="entry name" value="AH/BAR_dom_sf"/>
</dbReference>
<keyword evidence="10" id="KW-1185">Reference proteome</keyword>
<dbReference type="GO" id="GO:0008270">
    <property type="term" value="F:zinc ion binding"/>
    <property type="evidence" value="ECO:0007669"/>
    <property type="project" value="UniProtKB-KW"/>
</dbReference>
<dbReference type="SUPFAM" id="SSF50729">
    <property type="entry name" value="PH domain-like"/>
    <property type="match status" value="1"/>
</dbReference>
<dbReference type="STRING" id="1088818.A0A2I0BCW4"/>
<reference evidence="9 10" key="1">
    <citation type="journal article" date="2017" name="Nature">
        <title>The Apostasia genome and the evolution of orchids.</title>
        <authorList>
            <person name="Zhang G.Q."/>
            <person name="Liu K.W."/>
            <person name="Li Z."/>
            <person name="Lohaus R."/>
            <person name="Hsiao Y.Y."/>
            <person name="Niu S.C."/>
            <person name="Wang J.Y."/>
            <person name="Lin Y.C."/>
            <person name="Xu Q."/>
            <person name="Chen L.J."/>
            <person name="Yoshida K."/>
            <person name="Fujiwara S."/>
            <person name="Wang Z.W."/>
            <person name="Zhang Y.Q."/>
            <person name="Mitsuda N."/>
            <person name="Wang M."/>
            <person name="Liu G.H."/>
            <person name="Pecoraro L."/>
            <person name="Huang H.X."/>
            <person name="Xiao X.J."/>
            <person name="Lin M."/>
            <person name="Wu X.Y."/>
            <person name="Wu W.L."/>
            <person name="Chen Y.Y."/>
            <person name="Chang S.B."/>
            <person name="Sakamoto S."/>
            <person name="Ohme-Takagi M."/>
            <person name="Yagi M."/>
            <person name="Zeng S.J."/>
            <person name="Shen C.Y."/>
            <person name="Yeh C.M."/>
            <person name="Luo Y.B."/>
            <person name="Tsai W.C."/>
            <person name="Van de Peer Y."/>
            <person name="Liu Z.J."/>
        </authorList>
    </citation>
    <scope>NUCLEOTIDE SEQUENCE [LARGE SCALE GENOMIC DNA]</scope>
    <source>
        <strain evidence="10">cv. Shenzhen</strain>
        <tissue evidence="9">Stem</tissue>
    </source>
</reference>
<dbReference type="InterPro" id="IPR038508">
    <property type="entry name" value="ArfGAP_dom_sf"/>
</dbReference>
<evidence type="ECO:0000256" key="6">
    <source>
        <dbReference type="SAM" id="MobiDB-lite"/>
    </source>
</evidence>
<evidence type="ECO:0000313" key="10">
    <source>
        <dbReference type="Proteomes" id="UP000236161"/>
    </source>
</evidence>
<evidence type="ECO:0000259" key="8">
    <source>
        <dbReference type="PROSITE" id="PS50115"/>
    </source>
</evidence>
<dbReference type="SMART" id="SM00233">
    <property type="entry name" value="PH"/>
    <property type="match status" value="1"/>
</dbReference>
<keyword evidence="3" id="KW-0862">Zinc</keyword>
<dbReference type="EMBL" id="KZ451890">
    <property type="protein sequence ID" value="PKA65649.1"/>
    <property type="molecule type" value="Genomic_DNA"/>
</dbReference>
<dbReference type="SUPFAM" id="SSF48403">
    <property type="entry name" value="Ankyrin repeat"/>
    <property type="match status" value="1"/>
</dbReference>
<feature type="repeat" description="ANK" evidence="4">
    <location>
        <begin position="618"/>
        <end position="650"/>
    </location>
</feature>
<keyword evidence="1" id="KW-0479">Metal-binding</keyword>
<dbReference type="Pfam" id="PF00169">
    <property type="entry name" value="PH"/>
    <property type="match status" value="1"/>
</dbReference>
<dbReference type="PROSITE" id="PS50115">
    <property type="entry name" value="ARFGAP"/>
    <property type="match status" value="1"/>
</dbReference>
<dbReference type="Gene3D" id="1.20.1270.60">
    <property type="entry name" value="Arfaptin homology (AH) domain/BAR domain"/>
    <property type="match status" value="1"/>
</dbReference>
<feature type="region of interest" description="Disordered" evidence="6">
    <location>
        <begin position="556"/>
        <end position="577"/>
    </location>
</feature>
<dbReference type="PROSITE" id="PS50297">
    <property type="entry name" value="ANK_REP_REGION"/>
    <property type="match status" value="2"/>
</dbReference>
<protein>
    <submittedName>
        <fullName evidence="9">ADP-ribosylation factor GTPase-activating protein AGD2</fullName>
    </submittedName>
</protein>
<dbReference type="SMART" id="SM00105">
    <property type="entry name" value="ArfGap"/>
    <property type="match status" value="1"/>
</dbReference>
<feature type="compositionally biased region" description="Polar residues" evidence="6">
    <location>
        <begin position="559"/>
        <end position="577"/>
    </location>
</feature>
<dbReference type="GO" id="GO:0005096">
    <property type="term" value="F:GTPase activator activity"/>
    <property type="evidence" value="ECO:0007669"/>
    <property type="project" value="InterPro"/>
</dbReference>
<evidence type="ECO:0000256" key="5">
    <source>
        <dbReference type="PROSITE-ProRule" id="PRU00288"/>
    </source>
</evidence>
<evidence type="ECO:0000259" key="7">
    <source>
        <dbReference type="PROSITE" id="PS50003"/>
    </source>
</evidence>
<dbReference type="OrthoDB" id="194358at2759"/>
<dbReference type="AlphaFoldDB" id="A0A2I0BCW4"/>
<dbReference type="SUPFAM" id="SSF57863">
    <property type="entry name" value="ArfGap/RecO-like zinc finger"/>
    <property type="match status" value="1"/>
</dbReference>
<evidence type="ECO:0000256" key="1">
    <source>
        <dbReference type="ARBA" id="ARBA00022723"/>
    </source>
</evidence>
<dbReference type="InterPro" id="IPR001849">
    <property type="entry name" value="PH_domain"/>
</dbReference>
<evidence type="ECO:0000256" key="2">
    <source>
        <dbReference type="ARBA" id="ARBA00022771"/>
    </source>
</evidence>
<dbReference type="Pfam" id="PF12796">
    <property type="entry name" value="Ank_2"/>
    <property type="match status" value="1"/>
</dbReference>
<dbReference type="PANTHER" id="PTHR23180:SF244">
    <property type="entry name" value="ADP-RIBOSYLATION FACTOR GTPASE-ACTIVATING PROTEIN AGD2"/>
    <property type="match status" value="1"/>
</dbReference>